<proteinExistence type="inferred from homology"/>
<evidence type="ECO:0000256" key="1">
    <source>
        <dbReference type="ARBA" id="ARBA00005806"/>
    </source>
</evidence>
<dbReference type="PANTHER" id="PTHR30548">
    <property type="entry name" value="2-HYDROXYGLUTARYL-COA DEHYDRATASE, D-COMPONENT-RELATED"/>
    <property type="match status" value="1"/>
</dbReference>
<keyword evidence="4" id="KW-0411">Iron-sulfur</keyword>
<keyword evidence="6" id="KW-1185">Reference proteome</keyword>
<evidence type="ECO:0000313" key="5">
    <source>
        <dbReference type="EMBL" id="SEP86158.1"/>
    </source>
</evidence>
<dbReference type="Gene3D" id="3.40.50.11890">
    <property type="match status" value="1"/>
</dbReference>
<protein>
    <submittedName>
        <fullName evidence="5">2-hydroxyglutaryl-CoA dehydratase, D-component</fullName>
    </submittedName>
</protein>
<dbReference type="InterPro" id="IPR010327">
    <property type="entry name" value="FldB/FldC_alpha/beta"/>
</dbReference>
<evidence type="ECO:0000256" key="4">
    <source>
        <dbReference type="ARBA" id="ARBA00023014"/>
    </source>
</evidence>
<name>A0A1H9BD12_9GAMM</name>
<accession>A0A1H9BD12</accession>
<dbReference type="PANTHER" id="PTHR30548:SF5">
    <property type="entry name" value="SUBUNIT OF OXYGEN-SENSITIVE 2-HYDROXYISOCAPROYL-COA DEHYDRATASE"/>
    <property type="match status" value="1"/>
</dbReference>
<dbReference type="STRING" id="489703.SAMN04488038_10222"/>
<evidence type="ECO:0000256" key="3">
    <source>
        <dbReference type="ARBA" id="ARBA00023004"/>
    </source>
</evidence>
<keyword evidence="2" id="KW-0479">Metal-binding</keyword>
<evidence type="ECO:0000256" key="2">
    <source>
        <dbReference type="ARBA" id="ARBA00022723"/>
    </source>
</evidence>
<dbReference type="Gene3D" id="3.40.50.11900">
    <property type="match status" value="1"/>
</dbReference>
<gene>
    <name evidence="5" type="ORF">SAMN04488038_10222</name>
</gene>
<dbReference type="Gene3D" id="1.20.1270.370">
    <property type="match status" value="1"/>
</dbReference>
<reference evidence="5 6" key="1">
    <citation type="submission" date="2016-10" db="EMBL/GenBank/DDBJ databases">
        <authorList>
            <person name="de Groot N.N."/>
        </authorList>
    </citation>
    <scope>NUCLEOTIDE SEQUENCE [LARGE SCALE GENOMIC DNA]</scope>
    <source>
        <strain evidence="5 6">DSM 25927</strain>
    </source>
</reference>
<keyword evidence="3" id="KW-0408">Iron</keyword>
<dbReference type="RefSeq" id="WP_093281740.1">
    <property type="nucleotide sequence ID" value="NZ_FOFS01000002.1"/>
</dbReference>
<comment type="similarity">
    <text evidence="1">Belongs to the FldB/FldC dehydratase alpha/beta subunit family.</text>
</comment>
<dbReference type="Pfam" id="PF06050">
    <property type="entry name" value="HGD-D"/>
    <property type="match status" value="1"/>
</dbReference>
<organism evidence="5 6">
    <name type="scientific">Solimonas aquatica</name>
    <dbReference type="NCBI Taxonomy" id="489703"/>
    <lineage>
        <taxon>Bacteria</taxon>
        <taxon>Pseudomonadati</taxon>
        <taxon>Pseudomonadota</taxon>
        <taxon>Gammaproteobacteria</taxon>
        <taxon>Nevskiales</taxon>
        <taxon>Nevskiaceae</taxon>
        <taxon>Solimonas</taxon>
    </lineage>
</organism>
<evidence type="ECO:0000313" key="6">
    <source>
        <dbReference type="Proteomes" id="UP000199233"/>
    </source>
</evidence>
<dbReference type="Proteomes" id="UP000199233">
    <property type="component" value="Unassembled WGS sequence"/>
</dbReference>
<dbReference type="EMBL" id="FOFS01000002">
    <property type="protein sequence ID" value="SEP86158.1"/>
    <property type="molecule type" value="Genomic_DNA"/>
</dbReference>
<dbReference type="GO" id="GO:0051536">
    <property type="term" value="F:iron-sulfur cluster binding"/>
    <property type="evidence" value="ECO:0007669"/>
    <property type="project" value="UniProtKB-KW"/>
</dbReference>
<dbReference type="OrthoDB" id="355459at2"/>
<dbReference type="GO" id="GO:0046872">
    <property type="term" value="F:metal ion binding"/>
    <property type="evidence" value="ECO:0007669"/>
    <property type="project" value="UniProtKB-KW"/>
</dbReference>
<sequence>MPAQAILAQFEAAAEGPLSWATEWKRTHGTRLLGTFPMHFPGEMAHAAGCLPLILQEQQDPITVGHGMIYPFYCGYTRSIVDQACKGEFEALDAIMFGDHCVQVLGAADVVRAKLPNTWVHFYQLISSMSDPWSLSRARETFAQLKAGIEEMTGQPLADDAIRSSIRLFNRNRDLLRQLYELRREGRIQFSARQMQLAVKSSMVMDKALHNELLKQLLAQLLSARPSTGSGVRVYLSGHFCQAPKTGILDLIEDCGGIVVDDDLYHGTRFISTDVDEVGDPLTALAQWYLARNLKVPCPTRVDQKADWETYLLGAMERAKAEGMIVLMAKFCEPHMYYYPEIKEAFERRGVPHLLIETEHELNMLEGLRTRVESFLEVVKRRAGAPTRRVA</sequence>
<dbReference type="AlphaFoldDB" id="A0A1H9BD12"/>